<accession>A0A520KEY8</accession>
<evidence type="ECO:0000313" key="2">
    <source>
        <dbReference type="EMBL" id="TDA39723.1"/>
    </source>
</evidence>
<sequence>MKKRKKGYPHNSDIMEEIMEILNKEIFIKPEDFYDKIIAKLEEKGFKTSFLTTKRVWRIYEEMVKKKIIYDFLEVMKNN</sequence>
<evidence type="ECO:0000313" key="1">
    <source>
        <dbReference type="EMBL" id="RZN55859.1"/>
    </source>
</evidence>
<reference evidence="1 3" key="2">
    <citation type="journal article" date="2019" name="Nat. Microbiol.">
        <title>Wide diversity of methane and short-chain alkane metabolisms in uncultured archaea.</title>
        <authorList>
            <person name="Borrel G."/>
            <person name="Adam P.S."/>
            <person name="McKay L.J."/>
            <person name="Chen L.X."/>
            <person name="Sierra-Garcia I.N."/>
            <person name="Sieber C.M."/>
            <person name="Letourneur Q."/>
            <person name="Ghozlane A."/>
            <person name="Andersen G.L."/>
            <person name="Li W.J."/>
            <person name="Hallam S.J."/>
            <person name="Muyzer G."/>
            <person name="de Oliveira V.M."/>
            <person name="Inskeep W.P."/>
            <person name="Banfield J.F."/>
            <person name="Gribaldo S."/>
        </authorList>
    </citation>
    <scope>NUCLEOTIDE SEQUENCE [LARGE SCALE GENOMIC DNA]</scope>
    <source>
        <strain evidence="1">Verst-YHS</strain>
    </source>
</reference>
<dbReference type="Proteomes" id="UP000317265">
    <property type="component" value="Unassembled WGS sequence"/>
</dbReference>
<evidence type="ECO:0000313" key="3">
    <source>
        <dbReference type="Proteomes" id="UP000316080"/>
    </source>
</evidence>
<reference evidence="2 4" key="1">
    <citation type="journal article" date="2019" name="Nat. Microbiol.">
        <title>Expanding anaerobic alkane metabolism in the domain of Archaea.</title>
        <authorList>
            <person name="Wang Y."/>
            <person name="Wegener G."/>
            <person name="Hou J."/>
            <person name="Wang F."/>
            <person name="Xiao X."/>
        </authorList>
    </citation>
    <scope>NUCLEOTIDE SEQUENCE [LARGE SCALE GENOMIC DNA]</scope>
    <source>
        <strain evidence="2">WYZ-LMO11</strain>
    </source>
</reference>
<dbReference type="AlphaFoldDB" id="A0A520KEY8"/>
<comment type="caution">
    <text evidence="1">The sequence shown here is derived from an EMBL/GenBank/DDBJ whole genome shotgun (WGS) entry which is preliminary data.</text>
</comment>
<proteinExistence type="predicted"/>
<dbReference type="EMBL" id="RXIH01000034">
    <property type="protein sequence ID" value="RZN55859.1"/>
    <property type="molecule type" value="Genomic_DNA"/>
</dbReference>
<evidence type="ECO:0000313" key="4">
    <source>
        <dbReference type="Proteomes" id="UP000317265"/>
    </source>
</evidence>
<protein>
    <submittedName>
        <fullName evidence="1">Uncharacterized protein</fullName>
    </submittedName>
</protein>
<organism evidence="1 3">
    <name type="scientific">Thermoproteota archaeon</name>
    <dbReference type="NCBI Taxonomy" id="2056631"/>
    <lineage>
        <taxon>Archaea</taxon>
        <taxon>Thermoproteota</taxon>
    </lineage>
</organism>
<dbReference type="Proteomes" id="UP000316080">
    <property type="component" value="Unassembled WGS sequence"/>
</dbReference>
<dbReference type="EMBL" id="QNVI01000021">
    <property type="protein sequence ID" value="TDA39723.1"/>
    <property type="molecule type" value="Genomic_DNA"/>
</dbReference>
<gene>
    <name evidence="2" type="ORF">DSO09_01905</name>
    <name evidence="1" type="ORF">EF809_04395</name>
</gene>
<name>A0A520KEY8_9CREN</name>